<keyword evidence="5 9" id="KW-0269">Exonuclease</keyword>
<evidence type="ECO:0000313" key="9">
    <source>
        <dbReference type="EMBL" id="UXP33776.1"/>
    </source>
</evidence>
<gene>
    <name evidence="9" type="primary">recJ</name>
    <name evidence="9" type="ORF">N6H18_07395</name>
</gene>
<comment type="similarity">
    <text evidence="1">Belongs to the RecJ family.</text>
</comment>
<dbReference type="NCBIfam" id="TIGR00644">
    <property type="entry name" value="recJ"/>
    <property type="match status" value="1"/>
</dbReference>
<keyword evidence="4" id="KW-0378">Hydrolase</keyword>
<dbReference type="InterPro" id="IPR041122">
    <property type="entry name" value="RecJ_OB"/>
</dbReference>
<dbReference type="Gene3D" id="3.10.310.30">
    <property type="match status" value="1"/>
</dbReference>
<dbReference type="Pfam" id="PF01368">
    <property type="entry name" value="DHH"/>
    <property type="match status" value="1"/>
</dbReference>
<feature type="domain" description="DDH" evidence="6">
    <location>
        <begin position="80"/>
        <end position="230"/>
    </location>
</feature>
<keyword evidence="3" id="KW-0540">Nuclease</keyword>
<dbReference type="InterPro" id="IPR038763">
    <property type="entry name" value="DHH_sf"/>
</dbReference>
<dbReference type="PANTHER" id="PTHR30255:SF2">
    <property type="entry name" value="SINGLE-STRANDED-DNA-SPECIFIC EXONUCLEASE RECJ"/>
    <property type="match status" value="1"/>
</dbReference>
<dbReference type="GO" id="GO:0004527">
    <property type="term" value="F:exonuclease activity"/>
    <property type="evidence" value="ECO:0007669"/>
    <property type="project" value="UniProtKB-KW"/>
</dbReference>
<evidence type="ECO:0000256" key="3">
    <source>
        <dbReference type="ARBA" id="ARBA00022722"/>
    </source>
</evidence>
<feature type="domain" description="RecJ OB" evidence="8">
    <location>
        <begin position="454"/>
        <end position="558"/>
    </location>
</feature>
<dbReference type="SUPFAM" id="SSF64182">
    <property type="entry name" value="DHH phosphoesterases"/>
    <property type="match status" value="1"/>
</dbReference>
<evidence type="ECO:0000256" key="1">
    <source>
        <dbReference type="ARBA" id="ARBA00005915"/>
    </source>
</evidence>
<proteinExistence type="inferred from homology"/>
<dbReference type="Gene3D" id="3.90.1640.30">
    <property type="match status" value="1"/>
</dbReference>
<dbReference type="Pfam" id="PF17768">
    <property type="entry name" value="RecJ_OB"/>
    <property type="match status" value="1"/>
</dbReference>
<dbReference type="InterPro" id="IPR001667">
    <property type="entry name" value="DDH_dom"/>
</dbReference>
<evidence type="ECO:0000256" key="2">
    <source>
        <dbReference type="ARBA" id="ARBA00019841"/>
    </source>
</evidence>
<keyword evidence="10" id="KW-1185">Reference proteome</keyword>
<feature type="domain" description="DHHA1" evidence="7">
    <location>
        <begin position="350"/>
        <end position="440"/>
    </location>
</feature>
<organism evidence="9 10">
    <name type="scientific">Reichenbachiella agarivorans</name>
    <dbReference type="NCBI Taxonomy" id="2979464"/>
    <lineage>
        <taxon>Bacteria</taxon>
        <taxon>Pseudomonadati</taxon>
        <taxon>Bacteroidota</taxon>
        <taxon>Cytophagia</taxon>
        <taxon>Cytophagales</taxon>
        <taxon>Reichenbachiellaceae</taxon>
        <taxon>Reichenbachiella</taxon>
    </lineage>
</organism>
<dbReference type="InterPro" id="IPR003156">
    <property type="entry name" value="DHHA1_dom"/>
</dbReference>
<evidence type="ECO:0000256" key="5">
    <source>
        <dbReference type="ARBA" id="ARBA00022839"/>
    </source>
</evidence>
<evidence type="ECO:0000256" key="4">
    <source>
        <dbReference type="ARBA" id="ARBA00022801"/>
    </source>
</evidence>
<accession>A0ABY6CTC2</accession>
<sequence>MDKKWVIKDKADSKLVDSLQSSLRIDRIICDLLAQRGICTFEEAKDFFRPDLSSLHDPFEMKNMGIAVERLTQAIFSDEKILIYGDYDVDGTTSVALAYGFLKSFSSNIFTYIPDRYTEGYGVSKKGMQWAIDHHVGLIITLDCGIRAVETITMAADNHIDTIVCDHHLPGPILPPAVAILDPKQHDCSYPYKELSGCGIGYKLLEGFCVQNGIDNSQLLQYLDLVAVSIASDIVPITGENRTLAYFGLKKLNAAPLPGLNALIKKGGLQAPLSISNVVFGIGPRINAAGRISHANAALNLLIQESEPEAIVFAEKLNLENEERKSYDESITKEALSLIAEDQSDKHTTVLYKKTWHKGIIGIVASRCIEHYYKPTIILTESNEMITGSARSVDDFDIYSAIEACSEHLEQFGGHKYAAGLTMKKSKLKEFKMLFEQKVSECITEEHKVQKIHIDLEIHLKDITPNFNNILKQMGPFGPGNMQPVFISRGVELKTEARILKEKHLKLAVFQGDSQVFDAIGFGMSDATDKIGGLFDLVYTIDENNFRGETSLQLMLKDIRVAE</sequence>
<evidence type="ECO:0000259" key="8">
    <source>
        <dbReference type="Pfam" id="PF17768"/>
    </source>
</evidence>
<name>A0ABY6CTC2_9BACT</name>
<evidence type="ECO:0000259" key="6">
    <source>
        <dbReference type="Pfam" id="PF01368"/>
    </source>
</evidence>
<dbReference type="Pfam" id="PF02272">
    <property type="entry name" value="DHHA1"/>
    <property type="match status" value="1"/>
</dbReference>
<dbReference type="EMBL" id="CP106679">
    <property type="protein sequence ID" value="UXP33776.1"/>
    <property type="molecule type" value="Genomic_DNA"/>
</dbReference>
<dbReference type="Proteomes" id="UP001065174">
    <property type="component" value="Chromosome"/>
</dbReference>
<evidence type="ECO:0000259" key="7">
    <source>
        <dbReference type="Pfam" id="PF02272"/>
    </source>
</evidence>
<protein>
    <recommendedName>
        <fullName evidence="2">Single-stranded-DNA-specific exonuclease RecJ</fullName>
    </recommendedName>
</protein>
<dbReference type="InterPro" id="IPR051673">
    <property type="entry name" value="SSDNA_exonuclease_RecJ"/>
</dbReference>
<dbReference type="PANTHER" id="PTHR30255">
    <property type="entry name" value="SINGLE-STRANDED-DNA-SPECIFIC EXONUCLEASE RECJ"/>
    <property type="match status" value="1"/>
</dbReference>
<dbReference type="InterPro" id="IPR004610">
    <property type="entry name" value="RecJ"/>
</dbReference>
<reference evidence="9" key="1">
    <citation type="submission" date="2022-09" db="EMBL/GenBank/DDBJ databases">
        <title>Comparative genomics and taxonomic characterization of three novel marine species of genus Reichenbachiella exhibiting antioxidant and polysaccharide degradation activities.</title>
        <authorList>
            <person name="Muhammad N."/>
            <person name="Lee Y.-J."/>
            <person name="Ko J."/>
            <person name="Kim S.-G."/>
        </authorList>
    </citation>
    <scope>NUCLEOTIDE SEQUENCE</scope>
    <source>
        <strain evidence="9">BKB1-1</strain>
    </source>
</reference>
<dbReference type="RefSeq" id="WP_262311202.1">
    <property type="nucleotide sequence ID" value="NZ_CP106679.1"/>
</dbReference>
<evidence type="ECO:0000313" key="10">
    <source>
        <dbReference type="Proteomes" id="UP001065174"/>
    </source>
</evidence>